<evidence type="ECO:0000313" key="3">
    <source>
        <dbReference type="Proteomes" id="UP000183832"/>
    </source>
</evidence>
<keyword evidence="3" id="KW-1185">Reference proteome</keyword>
<keyword evidence="1" id="KW-0472">Membrane</keyword>
<gene>
    <name evidence="2" type="ORF">CLUMA_CG013475</name>
</gene>
<keyword evidence="1" id="KW-0812">Transmembrane</keyword>
<accession>A0A1J1INZ1</accession>
<proteinExistence type="predicted"/>
<protein>
    <submittedName>
        <fullName evidence="2">CLUMA_CG013475, isoform A</fullName>
    </submittedName>
</protein>
<dbReference type="EMBL" id="CVRI01000054">
    <property type="protein sequence ID" value="CRL00201.1"/>
    <property type="molecule type" value="Genomic_DNA"/>
</dbReference>
<keyword evidence="1" id="KW-1133">Transmembrane helix</keyword>
<organism evidence="2 3">
    <name type="scientific">Clunio marinus</name>
    <dbReference type="NCBI Taxonomy" id="568069"/>
    <lineage>
        <taxon>Eukaryota</taxon>
        <taxon>Metazoa</taxon>
        <taxon>Ecdysozoa</taxon>
        <taxon>Arthropoda</taxon>
        <taxon>Hexapoda</taxon>
        <taxon>Insecta</taxon>
        <taxon>Pterygota</taxon>
        <taxon>Neoptera</taxon>
        <taxon>Endopterygota</taxon>
        <taxon>Diptera</taxon>
        <taxon>Nematocera</taxon>
        <taxon>Chironomoidea</taxon>
        <taxon>Chironomidae</taxon>
        <taxon>Clunio</taxon>
    </lineage>
</organism>
<dbReference type="AlphaFoldDB" id="A0A1J1INZ1"/>
<evidence type="ECO:0000313" key="2">
    <source>
        <dbReference type="EMBL" id="CRL00201.1"/>
    </source>
</evidence>
<name>A0A1J1INZ1_9DIPT</name>
<sequence length="131" mass="15027">MPELHNRKVDCGFLIFNVLSKYMRLQPRPKKMLICIENGHQPEATLVCMCRKSLGSESKPLLFCFSSFISSYIAFWLMTLFLCSAVKAPTGSVVRNHFLSFCHCNESYMKVSGSIKKRILCDLISTTRYKD</sequence>
<evidence type="ECO:0000256" key="1">
    <source>
        <dbReference type="SAM" id="Phobius"/>
    </source>
</evidence>
<feature type="transmembrane region" description="Helical" evidence="1">
    <location>
        <begin position="61"/>
        <end position="82"/>
    </location>
</feature>
<reference evidence="2 3" key="1">
    <citation type="submission" date="2015-04" db="EMBL/GenBank/DDBJ databases">
        <authorList>
            <person name="Syromyatnikov M.Y."/>
            <person name="Popov V.N."/>
        </authorList>
    </citation>
    <scope>NUCLEOTIDE SEQUENCE [LARGE SCALE GENOMIC DNA]</scope>
</reference>
<dbReference type="Proteomes" id="UP000183832">
    <property type="component" value="Unassembled WGS sequence"/>
</dbReference>